<sequence length="124" mass="13962">MVNILTIAALAHGSPRLTWSNALANEAQAYVNKCTDVHEGWEHHHHGDCLASGTPPFLTGPAHVVERFAEEQNWYDYQTGKSKRPDKPIGHFAEIVWSGNKEVGCGVKYDCHNHKFPVQHVCRY</sequence>
<proteinExistence type="predicted"/>
<dbReference type="InterPro" id="IPR014044">
    <property type="entry name" value="CAP_dom"/>
</dbReference>
<dbReference type="PANTHER" id="PTHR10334">
    <property type="entry name" value="CYSTEINE-RICH SECRETORY PROTEIN-RELATED"/>
    <property type="match status" value="1"/>
</dbReference>
<reference evidence="2 3" key="1">
    <citation type="journal article" date="2013" name="PLoS Genet.">
        <title>The genome and development-dependent transcriptomes of Pyronema confluens: a window into fungal evolution.</title>
        <authorList>
            <person name="Traeger S."/>
            <person name="Altegoer F."/>
            <person name="Freitag M."/>
            <person name="Gabaldon T."/>
            <person name="Kempken F."/>
            <person name="Kumar A."/>
            <person name="Marcet-Houben M."/>
            <person name="Poggeler S."/>
            <person name="Stajich J.E."/>
            <person name="Nowrousian M."/>
        </authorList>
    </citation>
    <scope>NUCLEOTIDE SEQUENCE [LARGE SCALE GENOMIC DNA]</scope>
    <source>
        <strain evidence="3">CBS 100304</strain>
        <tissue evidence="2">Vegetative mycelium</tissue>
    </source>
</reference>
<organism evidence="2 3">
    <name type="scientific">Pyronema omphalodes (strain CBS 100304)</name>
    <name type="common">Pyronema confluens</name>
    <dbReference type="NCBI Taxonomy" id="1076935"/>
    <lineage>
        <taxon>Eukaryota</taxon>
        <taxon>Fungi</taxon>
        <taxon>Dikarya</taxon>
        <taxon>Ascomycota</taxon>
        <taxon>Pezizomycotina</taxon>
        <taxon>Pezizomycetes</taxon>
        <taxon>Pezizales</taxon>
        <taxon>Pyronemataceae</taxon>
        <taxon>Pyronema</taxon>
    </lineage>
</organism>
<keyword evidence="3" id="KW-1185">Reference proteome</keyword>
<dbReference type="STRING" id="1076935.U4L0U4"/>
<name>U4L0U4_PYROM</name>
<dbReference type="Proteomes" id="UP000018144">
    <property type="component" value="Unassembled WGS sequence"/>
</dbReference>
<dbReference type="PRINTS" id="PR00838">
    <property type="entry name" value="V5ALLERGEN"/>
</dbReference>
<protein>
    <submittedName>
        <fullName evidence="2">Similar to Pathogenesis-related protein 1B acc. no. P07053</fullName>
    </submittedName>
</protein>
<dbReference type="Gene3D" id="3.40.33.10">
    <property type="entry name" value="CAP"/>
    <property type="match status" value="1"/>
</dbReference>
<dbReference type="Pfam" id="PF00188">
    <property type="entry name" value="CAP"/>
    <property type="match status" value="1"/>
</dbReference>
<gene>
    <name evidence="2" type="ORF">PCON_05261</name>
</gene>
<feature type="domain" description="SCP" evidence="1">
    <location>
        <begin position="3"/>
        <end position="124"/>
    </location>
</feature>
<evidence type="ECO:0000313" key="3">
    <source>
        <dbReference type="Proteomes" id="UP000018144"/>
    </source>
</evidence>
<accession>U4L0U4</accession>
<dbReference type="EMBL" id="HF935265">
    <property type="protein sequence ID" value="CCX05674.1"/>
    <property type="molecule type" value="Genomic_DNA"/>
</dbReference>
<dbReference type="SMART" id="SM00198">
    <property type="entry name" value="SCP"/>
    <property type="match status" value="1"/>
</dbReference>
<evidence type="ECO:0000259" key="1">
    <source>
        <dbReference type="SMART" id="SM00198"/>
    </source>
</evidence>
<dbReference type="InterPro" id="IPR035940">
    <property type="entry name" value="CAP_sf"/>
</dbReference>
<dbReference type="InterPro" id="IPR002413">
    <property type="entry name" value="V5_allergen-like"/>
</dbReference>
<dbReference type="OrthoDB" id="43654at2759"/>
<evidence type="ECO:0000313" key="2">
    <source>
        <dbReference type="EMBL" id="CCX05674.1"/>
    </source>
</evidence>
<dbReference type="InterPro" id="IPR001283">
    <property type="entry name" value="CRISP-related"/>
</dbReference>
<dbReference type="AlphaFoldDB" id="U4L0U4"/>
<dbReference type="PRINTS" id="PR00837">
    <property type="entry name" value="V5TPXLIKE"/>
</dbReference>
<dbReference type="SUPFAM" id="SSF55797">
    <property type="entry name" value="PR-1-like"/>
    <property type="match status" value="1"/>
</dbReference>